<evidence type="ECO:0000259" key="1">
    <source>
        <dbReference type="PROSITE" id="PS50995"/>
    </source>
</evidence>
<dbReference type="SUPFAM" id="SSF46785">
    <property type="entry name" value="Winged helix' DNA-binding domain"/>
    <property type="match status" value="1"/>
</dbReference>
<dbReference type="PROSITE" id="PS50995">
    <property type="entry name" value="HTH_MARR_2"/>
    <property type="match status" value="1"/>
</dbReference>
<organism evidence="2 3">
    <name type="scientific">Clostridium muellerianum</name>
    <dbReference type="NCBI Taxonomy" id="2716538"/>
    <lineage>
        <taxon>Bacteria</taxon>
        <taxon>Bacillati</taxon>
        <taxon>Bacillota</taxon>
        <taxon>Clostridia</taxon>
        <taxon>Eubacteriales</taxon>
        <taxon>Clostridiaceae</taxon>
        <taxon>Clostridium</taxon>
    </lineage>
</organism>
<comment type="caution">
    <text evidence="2">The sequence shown here is derived from an EMBL/GenBank/DDBJ whole genome shotgun (WGS) entry which is preliminary data.</text>
</comment>
<dbReference type="GO" id="GO:0003700">
    <property type="term" value="F:DNA-binding transcription factor activity"/>
    <property type="evidence" value="ECO:0007669"/>
    <property type="project" value="InterPro"/>
</dbReference>
<dbReference type="InterPro" id="IPR036390">
    <property type="entry name" value="WH_DNA-bd_sf"/>
</dbReference>
<dbReference type="PANTHER" id="PTHR33164:SF43">
    <property type="entry name" value="HTH-TYPE TRANSCRIPTIONAL REPRESSOR YETL"/>
    <property type="match status" value="1"/>
</dbReference>
<evidence type="ECO:0000313" key="3">
    <source>
        <dbReference type="Proteomes" id="UP000537131"/>
    </source>
</evidence>
<reference evidence="2 3" key="2">
    <citation type="submission" date="2020-06" db="EMBL/GenBank/DDBJ databases">
        <title>Complete Genome Sequence of Clostridium muelleri sp. nov. P21T, an Acid-Alcohol Producing Acetogen Isolated from Old Hay.</title>
        <authorList>
            <person name="Duncan K.E."/>
            <person name="Tanner R.S."/>
        </authorList>
    </citation>
    <scope>NUCLEOTIDE SEQUENCE [LARGE SCALE GENOMIC DNA]</scope>
    <source>
        <strain evidence="2 3">P21</strain>
    </source>
</reference>
<reference evidence="2 3" key="1">
    <citation type="submission" date="2020-04" db="EMBL/GenBank/DDBJ databases">
        <authorList>
            <person name="Doyle D.A."/>
        </authorList>
    </citation>
    <scope>NUCLEOTIDE SEQUENCE [LARGE SCALE GENOMIC DNA]</scope>
    <source>
        <strain evidence="2 3">P21</strain>
    </source>
</reference>
<proteinExistence type="predicted"/>
<evidence type="ECO:0000313" key="2">
    <source>
        <dbReference type="EMBL" id="NMM63372.1"/>
    </source>
</evidence>
<dbReference type="Gene3D" id="1.10.10.10">
    <property type="entry name" value="Winged helix-like DNA-binding domain superfamily/Winged helix DNA-binding domain"/>
    <property type="match status" value="1"/>
</dbReference>
<dbReference type="SMART" id="SM00347">
    <property type="entry name" value="HTH_MARR"/>
    <property type="match status" value="1"/>
</dbReference>
<gene>
    <name evidence="2" type="ORF">HBE96_11920</name>
</gene>
<dbReference type="PANTHER" id="PTHR33164">
    <property type="entry name" value="TRANSCRIPTIONAL REGULATOR, MARR FAMILY"/>
    <property type="match status" value="1"/>
</dbReference>
<keyword evidence="3" id="KW-1185">Reference proteome</keyword>
<dbReference type="EMBL" id="JABBNI010000021">
    <property type="protein sequence ID" value="NMM63372.1"/>
    <property type="molecule type" value="Genomic_DNA"/>
</dbReference>
<sequence>MINENDKSLIAQKDVSSTNDDSIIDATFNTLNSRHNNIYKFVMLYSDYINTPHNYGTNHTLSMTEAHVLTYIEEHPGTTITDLAKYWKKTKGALSQTVSKLVSKNFVYRHKTKDNAKTILLYVTDEGLSVSKAHKLFDTLEISKTLKDLSNYCTAEEIDAFYKVIAVFTTLL</sequence>
<name>A0A7Y0EHT9_9CLOT</name>
<dbReference type="InterPro" id="IPR039422">
    <property type="entry name" value="MarR/SlyA-like"/>
</dbReference>
<feature type="domain" description="HTH marR-type" evidence="1">
    <location>
        <begin position="35"/>
        <end position="170"/>
    </location>
</feature>
<dbReference type="InterPro" id="IPR036388">
    <property type="entry name" value="WH-like_DNA-bd_sf"/>
</dbReference>
<dbReference type="InterPro" id="IPR000835">
    <property type="entry name" value="HTH_MarR-typ"/>
</dbReference>
<dbReference type="AlphaFoldDB" id="A0A7Y0EHT9"/>
<dbReference type="GO" id="GO:0006950">
    <property type="term" value="P:response to stress"/>
    <property type="evidence" value="ECO:0007669"/>
    <property type="project" value="TreeGrafter"/>
</dbReference>
<dbReference type="Pfam" id="PF01047">
    <property type="entry name" value="MarR"/>
    <property type="match status" value="1"/>
</dbReference>
<dbReference type="RefSeq" id="WP_169297977.1">
    <property type="nucleotide sequence ID" value="NZ_JABBNI010000021.1"/>
</dbReference>
<dbReference type="Proteomes" id="UP000537131">
    <property type="component" value="Unassembled WGS sequence"/>
</dbReference>
<protein>
    <submittedName>
        <fullName evidence="2">MarR family transcriptional regulator</fullName>
    </submittedName>
</protein>
<accession>A0A7Y0EHT9</accession>